<feature type="region of interest" description="Disordered" evidence="1">
    <location>
        <begin position="411"/>
        <end position="436"/>
    </location>
</feature>
<name>A0A976R7B3_9VIRU</name>
<feature type="region of interest" description="Disordered" evidence="1">
    <location>
        <begin position="117"/>
        <end position="147"/>
    </location>
</feature>
<accession>A0A976R7B3</accession>
<evidence type="ECO:0000313" key="2">
    <source>
        <dbReference type="EMBL" id="UPW41684.1"/>
    </source>
</evidence>
<dbReference type="EMBL" id="OM869649">
    <property type="protein sequence ID" value="UPW41684.1"/>
    <property type="molecule type" value="Genomic_DNA"/>
</dbReference>
<organism evidence="2">
    <name type="scientific">Peromfec virus RodF8_20</name>
    <dbReference type="NCBI Taxonomy" id="2929362"/>
    <lineage>
        <taxon>Viruses</taxon>
        <taxon>Monodnaviria</taxon>
        <taxon>Sangervirae</taxon>
        <taxon>Phixviricota</taxon>
        <taxon>Malgrandaviricetes</taxon>
        <taxon>Petitvirales</taxon>
        <taxon>Microviridae</taxon>
    </lineage>
</organism>
<feature type="compositionally biased region" description="Low complexity" evidence="1">
    <location>
        <begin position="127"/>
        <end position="142"/>
    </location>
</feature>
<proteinExistence type="predicted"/>
<evidence type="ECO:0000256" key="1">
    <source>
        <dbReference type="SAM" id="MobiDB-lite"/>
    </source>
</evidence>
<sequence>MRECCRFFLSFFTPMANETQSFNPSNFFSSLGSSLFGNVFGSLLGESQRSSQAQREYHYQVKLMEQQQKYALQQLYAQQRWQQQMFEMQNEYNDPSAMLTRYRSAGINPAAMMGNSGVQQSGTMAAPSSPSGGSVSSGHVSSNIPNPQVDNAALVASQVQLNNATASEKNQSANLLGSKVLTESSVRSMLASTVAEKDQNAYFLHQRAIGQEITNSKMGSMMDQQINNLKASTDNFISQSNLNSEQISVVRAQAAELMFRSMLDISSVQLNQKLGQYYKSASGFINLQKEDLDYQIQALLNTGKFSTFAMDESGTAVVKTFTIDGYSARALAAQLSAMRGYSEAAIEAIRADWENPNQWNNAINMYWDSVNGTLGSVLHLVGMGKLAGASKAAAAASVEAATINAEARNTPKLETTTYERAPDGSPVRRRVTAPIK</sequence>
<reference evidence="2" key="1">
    <citation type="submission" date="2022-02" db="EMBL/GenBank/DDBJ databases">
        <title>Towards deciphering the DNA virus diversity associated with rodent species in the families Cricetidae and Heteromyidae.</title>
        <authorList>
            <person name="Lund M."/>
            <person name="Larsen B.B."/>
            <person name="Gryseels S."/>
            <person name="Kraberger S."/>
            <person name="Rowsey D.M."/>
            <person name="Steger L."/>
            <person name="Yule K.M."/>
            <person name="Upham N.S."/>
            <person name="Worobey M."/>
            <person name="Van Doorslaer K."/>
            <person name="Varsani A."/>
        </authorList>
    </citation>
    <scope>NUCLEOTIDE SEQUENCE</scope>
    <source>
        <strain evidence="2">NeonRodF8_20</strain>
    </source>
</reference>
<feature type="compositionally biased region" description="Basic residues" evidence="1">
    <location>
        <begin position="427"/>
        <end position="436"/>
    </location>
</feature>
<protein>
    <submittedName>
        <fullName evidence="2">DNA pilot protein</fullName>
    </submittedName>
</protein>